<accession>A0A0E0BTS2</accession>
<reference evidence="1" key="1">
    <citation type="submission" date="2015-04" db="UniProtKB">
        <authorList>
            <consortium name="EnsemblPlants"/>
        </authorList>
    </citation>
    <scope>IDENTIFICATION</scope>
</reference>
<protein>
    <submittedName>
        <fullName evidence="1">Uncharacterized protein</fullName>
    </submittedName>
</protein>
<organism evidence="1">
    <name type="scientific">Oryza glumipatula</name>
    <dbReference type="NCBI Taxonomy" id="40148"/>
    <lineage>
        <taxon>Eukaryota</taxon>
        <taxon>Viridiplantae</taxon>
        <taxon>Streptophyta</taxon>
        <taxon>Embryophyta</taxon>
        <taxon>Tracheophyta</taxon>
        <taxon>Spermatophyta</taxon>
        <taxon>Magnoliopsida</taxon>
        <taxon>Liliopsida</taxon>
        <taxon>Poales</taxon>
        <taxon>Poaceae</taxon>
        <taxon>BOP clade</taxon>
        <taxon>Oryzoideae</taxon>
        <taxon>Oryzeae</taxon>
        <taxon>Oryzinae</taxon>
        <taxon>Oryza</taxon>
    </lineage>
</organism>
<dbReference type="Proteomes" id="UP000026961">
    <property type="component" value="Chromosome 12"/>
</dbReference>
<name>A0A0E0BTS2_9ORYZ</name>
<evidence type="ECO:0000313" key="2">
    <source>
        <dbReference type="Proteomes" id="UP000026961"/>
    </source>
</evidence>
<dbReference type="Gramene" id="OGLUM12G16470.1">
    <property type="protein sequence ID" value="OGLUM12G16470.1"/>
    <property type="gene ID" value="OGLUM12G16470"/>
</dbReference>
<keyword evidence="2" id="KW-1185">Reference proteome</keyword>
<dbReference type="AlphaFoldDB" id="A0A0E0BTS2"/>
<dbReference type="EnsemblPlants" id="OGLUM12G16470.1">
    <property type="protein sequence ID" value="OGLUM12G16470.1"/>
    <property type="gene ID" value="OGLUM12G16470"/>
</dbReference>
<sequence length="89" mass="10183">MPTTPLRVPSSEPSRDGRGAVVLLHPCERRRRQVLHCCSVRRHLRRCSRFQNVHHQASQGAKYGDTCSDELPSKQCRGLGQALQQQRYC</sequence>
<dbReference type="HOGENOM" id="CLU_2458414_0_0_1"/>
<evidence type="ECO:0000313" key="1">
    <source>
        <dbReference type="EnsemblPlants" id="OGLUM12G16470.1"/>
    </source>
</evidence>
<proteinExistence type="predicted"/>
<reference evidence="1" key="2">
    <citation type="submission" date="2018-05" db="EMBL/GenBank/DDBJ databases">
        <title>OgluRS3 (Oryza glumaepatula Reference Sequence Version 3).</title>
        <authorList>
            <person name="Zhang J."/>
            <person name="Kudrna D."/>
            <person name="Lee S."/>
            <person name="Talag J."/>
            <person name="Welchert J."/>
            <person name="Wing R.A."/>
        </authorList>
    </citation>
    <scope>NUCLEOTIDE SEQUENCE [LARGE SCALE GENOMIC DNA]</scope>
</reference>